<dbReference type="GO" id="GO:0003743">
    <property type="term" value="F:translation initiation factor activity"/>
    <property type="evidence" value="ECO:0007669"/>
    <property type="project" value="UniProtKB-KW"/>
</dbReference>
<dbReference type="AlphaFoldDB" id="A0A086JGH4"/>
<dbReference type="VEuPathDB" id="ToxoDB:TGP89_223410"/>
<dbReference type="GO" id="GO:0000340">
    <property type="term" value="F:RNA 7-methylguanosine cap binding"/>
    <property type="evidence" value="ECO:0007669"/>
    <property type="project" value="TreeGrafter"/>
</dbReference>
<dbReference type="PANTHER" id="PTHR11960">
    <property type="entry name" value="EUKARYOTIC TRANSLATION INITIATION FACTOR 4E RELATED"/>
    <property type="match status" value="1"/>
</dbReference>
<keyword evidence="4 6" id="KW-0694">RNA-binding</keyword>
<evidence type="ECO:0000256" key="6">
    <source>
        <dbReference type="RuleBase" id="RU004374"/>
    </source>
</evidence>
<dbReference type="SMR" id="A0A086JGH4"/>
<dbReference type="SUPFAM" id="SSF55418">
    <property type="entry name" value="eIF4e-like"/>
    <property type="match status" value="1"/>
</dbReference>
<dbReference type="InterPro" id="IPR001040">
    <property type="entry name" value="TIF_eIF_4E"/>
</dbReference>
<dbReference type="Gene3D" id="3.30.760.10">
    <property type="entry name" value="RNA Cap, Translation Initiation Factor Eif4e"/>
    <property type="match status" value="1"/>
</dbReference>
<keyword evidence="3" id="KW-0810">Translation regulation</keyword>
<dbReference type="EMBL" id="AEYI02001977">
    <property type="protein sequence ID" value="KFG31242.1"/>
    <property type="molecule type" value="Genomic_DNA"/>
</dbReference>
<dbReference type="Pfam" id="PF01652">
    <property type="entry name" value="IF4E"/>
    <property type="match status" value="1"/>
</dbReference>
<gene>
    <name evidence="7" type="ORF">TGP89_223410</name>
</gene>
<comment type="similarity">
    <text evidence="1 6">Belongs to the eukaryotic initiation factor 4E family.</text>
</comment>
<dbReference type="InterPro" id="IPR023398">
    <property type="entry name" value="TIF_eIF4e-like"/>
</dbReference>
<keyword evidence="2 6" id="KW-0396">Initiation factor</keyword>
<reference evidence="7 8" key="1">
    <citation type="submission" date="2014-03" db="EMBL/GenBank/DDBJ databases">
        <authorList>
            <person name="Sibley D."/>
            <person name="Venepally P."/>
            <person name="Karamycheva S."/>
            <person name="Hadjithomas M."/>
            <person name="Khan A."/>
            <person name="Brunk B."/>
            <person name="Roos D."/>
            <person name="Caler E."/>
            <person name="Lorenzi H."/>
        </authorList>
    </citation>
    <scope>NUCLEOTIDE SEQUENCE [LARGE SCALE GENOMIC DNA]</scope>
    <source>
        <strain evidence="8">p89</strain>
    </source>
</reference>
<name>A0A086JGH4_TOXGO</name>
<evidence type="ECO:0000256" key="2">
    <source>
        <dbReference type="ARBA" id="ARBA00022540"/>
    </source>
</evidence>
<keyword evidence="5 6" id="KW-0648">Protein biosynthesis</keyword>
<dbReference type="Proteomes" id="UP000028828">
    <property type="component" value="Unassembled WGS sequence"/>
</dbReference>
<evidence type="ECO:0000313" key="8">
    <source>
        <dbReference type="Proteomes" id="UP000028828"/>
    </source>
</evidence>
<evidence type="ECO:0000256" key="4">
    <source>
        <dbReference type="ARBA" id="ARBA00022884"/>
    </source>
</evidence>
<evidence type="ECO:0000256" key="3">
    <source>
        <dbReference type="ARBA" id="ARBA00022845"/>
    </source>
</evidence>
<organism evidence="7 8">
    <name type="scientific">Toxoplasma gondii p89</name>
    <dbReference type="NCBI Taxonomy" id="943119"/>
    <lineage>
        <taxon>Eukaryota</taxon>
        <taxon>Sar</taxon>
        <taxon>Alveolata</taxon>
        <taxon>Apicomplexa</taxon>
        <taxon>Conoidasida</taxon>
        <taxon>Coccidia</taxon>
        <taxon>Eucoccidiorida</taxon>
        <taxon>Eimeriorina</taxon>
        <taxon>Sarcocystidae</taxon>
        <taxon>Toxoplasma</taxon>
    </lineage>
</organism>
<dbReference type="PANTHER" id="PTHR11960:SF8">
    <property type="entry name" value="EUKARYOTIC TRANSLATION INITIATION FACTOR 4E1-RELATED"/>
    <property type="match status" value="1"/>
</dbReference>
<protein>
    <submittedName>
        <fullName evidence="7">Putative eukaryotic initiation factor-4E</fullName>
    </submittedName>
</protein>
<evidence type="ECO:0000313" key="7">
    <source>
        <dbReference type="EMBL" id="KFG31242.1"/>
    </source>
</evidence>
<dbReference type="GO" id="GO:0006417">
    <property type="term" value="P:regulation of translation"/>
    <property type="evidence" value="ECO:0007669"/>
    <property type="project" value="UniProtKB-KW"/>
</dbReference>
<comment type="caution">
    <text evidence="7">The sequence shown here is derived from an EMBL/GenBank/DDBJ whole genome shotgun (WGS) entry which is preliminary data.</text>
</comment>
<sequence length="225" mass="25981">MAAKFLSFNQELNEAVDLKDWVKEEPVPDEPLPLRYVWHVWEQVQQDDRSKEYSDNTRDLAAFDTVQKFWQLWSFIPQPSELLDHKRMVRQDKNGRSHVVDAVMIFKEGIKPMWEDPRNATGGHFEYRLSFPQMSAGQIDEYWNNLVLGLIGSTVEGSDHITGVRLVDKLSQGRHSCIRIEVWYSKLPSREVQDALLKEINKCMATKIDGSVGTLPRADVKSHGK</sequence>
<proteinExistence type="inferred from homology"/>
<evidence type="ECO:0000256" key="1">
    <source>
        <dbReference type="ARBA" id="ARBA00009860"/>
    </source>
</evidence>
<dbReference type="OrthoDB" id="590761at2759"/>
<accession>A0A086JGH4</accession>
<dbReference type="GO" id="GO:0016281">
    <property type="term" value="C:eukaryotic translation initiation factor 4F complex"/>
    <property type="evidence" value="ECO:0007669"/>
    <property type="project" value="TreeGrafter"/>
</dbReference>
<evidence type="ECO:0000256" key="5">
    <source>
        <dbReference type="ARBA" id="ARBA00022917"/>
    </source>
</evidence>